<accession>A0A232EMY5</accession>
<gene>
    <name evidence="1" type="ORF">TSAR_005973</name>
</gene>
<name>A0A232EMY5_9HYME</name>
<protein>
    <submittedName>
        <fullName evidence="1">Uncharacterized protein</fullName>
    </submittedName>
</protein>
<evidence type="ECO:0000313" key="1">
    <source>
        <dbReference type="EMBL" id="OXU19710.1"/>
    </source>
</evidence>
<sequence length="104" mass="11399">METAHLHLSYGLTQLCQALWAGSCVNSRRFSGPIKDLVAATRPTSIITLIKAVAMSRVWDAAIIEFNVGPGGSERSLRRRDIYKHADVGSSQQLHNLVGPQRLS</sequence>
<reference evidence="1 2" key="1">
    <citation type="journal article" date="2017" name="Curr. Biol.">
        <title>The Evolution of Venom by Co-option of Single-Copy Genes.</title>
        <authorList>
            <person name="Martinson E.O."/>
            <person name="Mrinalini"/>
            <person name="Kelkar Y.D."/>
            <person name="Chang C.H."/>
            <person name="Werren J.H."/>
        </authorList>
    </citation>
    <scope>NUCLEOTIDE SEQUENCE [LARGE SCALE GENOMIC DNA]</scope>
    <source>
        <strain evidence="1 2">Alberta</strain>
        <tissue evidence="1">Whole body</tissue>
    </source>
</reference>
<organism evidence="1 2">
    <name type="scientific">Trichomalopsis sarcophagae</name>
    <dbReference type="NCBI Taxonomy" id="543379"/>
    <lineage>
        <taxon>Eukaryota</taxon>
        <taxon>Metazoa</taxon>
        <taxon>Ecdysozoa</taxon>
        <taxon>Arthropoda</taxon>
        <taxon>Hexapoda</taxon>
        <taxon>Insecta</taxon>
        <taxon>Pterygota</taxon>
        <taxon>Neoptera</taxon>
        <taxon>Endopterygota</taxon>
        <taxon>Hymenoptera</taxon>
        <taxon>Apocrita</taxon>
        <taxon>Proctotrupomorpha</taxon>
        <taxon>Chalcidoidea</taxon>
        <taxon>Pteromalidae</taxon>
        <taxon>Pteromalinae</taxon>
        <taxon>Trichomalopsis</taxon>
    </lineage>
</organism>
<dbReference type="AlphaFoldDB" id="A0A232EMY5"/>
<dbReference type="Proteomes" id="UP000215335">
    <property type="component" value="Unassembled WGS sequence"/>
</dbReference>
<comment type="caution">
    <text evidence="1">The sequence shown here is derived from an EMBL/GenBank/DDBJ whole genome shotgun (WGS) entry which is preliminary data.</text>
</comment>
<keyword evidence="2" id="KW-1185">Reference proteome</keyword>
<dbReference type="EMBL" id="NNAY01003268">
    <property type="protein sequence ID" value="OXU19710.1"/>
    <property type="molecule type" value="Genomic_DNA"/>
</dbReference>
<proteinExistence type="predicted"/>
<evidence type="ECO:0000313" key="2">
    <source>
        <dbReference type="Proteomes" id="UP000215335"/>
    </source>
</evidence>